<proteinExistence type="predicted"/>
<dbReference type="EMBL" id="UOYP01000570">
    <property type="protein sequence ID" value="VAY89317.1"/>
    <property type="molecule type" value="Genomic_DNA"/>
</dbReference>
<reference evidence="2" key="1">
    <citation type="submission" date="2018-10" db="EMBL/GenBank/DDBJ databases">
        <authorList>
            <person name="Plewniak F."/>
        </authorList>
    </citation>
    <scope>NUCLEOTIDE SEQUENCE</scope>
</reference>
<sequence length="80" mass="9239">MLRQLRIPALLAQCLWISNAHAVDSYRYLHVTVDTPWNIFLFLLIGIFAPFILMGVLAWYFSFKKKPTPPNPPSSPEDHL</sequence>
<evidence type="ECO:0000256" key="1">
    <source>
        <dbReference type="SAM" id="Phobius"/>
    </source>
</evidence>
<name>A0A3P3ZQZ8_9ZZZZ</name>
<dbReference type="AlphaFoldDB" id="A0A3P3ZQZ8"/>
<feature type="transmembrane region" description="Helical" evidence="1">
    <location>
        <begin position="38"/>
        <end position="61"/>
    </location>
</feature>
<accession>A0A3P3ZQZ8</accession>
<gene>
    <name evidence="2" type="ORF">CARN8_6110003</name>
</gene>
<protein>
    <submittedName>
        <fullName evidence="2">Uncharacterized protein</fullName>
    </submittedName>
</protein>
<organism evidence="2">
    <name type="scientific">mine drainage metagenome</name>
    <dbReference type="NCBI Taxonomy" id="410659"/>
    <lineage>
        <taxon>unclassified sequences</taxon>
        <taxon>metagenomes</taxon>
        <taxon>ecological metagenomes</taxon>
    </lineage>
</organism>
<evidence type="ECO:0000313" key="2">
    <source>
        <dbReference type="EMBL" id="VAY89317.1"/>
    </source>
</evidence>
<keyword evidence="1" id="KW-1133">Transmembrane helix</keyword>
<keyword evidence="1" id="KW-0472">Membrane</keyword>
<keyword evidence="1" id="KW-0812">Transmembrane</keyword>